<keyword evidence="2" id="KW-0805">Transcription regulation</keyword>
<keyword evidence="2" id="KW-0806">Transcription termination</keyword>
<name>A0A9E7HCK7_9LILI</name>
<evidence type="ECO:0000256" key="1">
    <source>
        <dbReference type="ARBA" id="ARBA00007692"/>
    </source>
</evidence>
<proteinExistence type="inferred from homology"/>
<dbReference type="GO" id="GO:0006353">
    <property type="term" value="P:DNA-templated transcription termination"/>
    <property type="evidence" value="ECO:0007669"/>
    <property type="project" value="UniProtKB-KW"/>
</dbReference>
<evidence type="ECO:0000256" key="3">
    <source>
        <dbReference type="ARBA" id="ARBA00022946"/>
    </source>
</evidence>
<gene>
    <name evidence="4" type="ORF">MUK42_36288</name>
</gene>
<dbReference type="GO" id="GO:0003676">
    <property type="term" value="F:nucleic acid binding"/>
    <property type="evidence" value="ECO:0007669"/>
    <property type="project" value="InterPro"/>
</dbReference>
<evidence type="ECO:0000313" key="4">
    <source>
        <dbReference type="EMBL" id="URE28768.1"/>
    </source>
</evidence>
<keyword evidence="5" id="KW-1185">Reference proteome</keyword>
<organism evidence="4 5">
    <name type="scientific">Musa troglodytarum</name>
    <name type="common">fe'i banana</name>
    <dbReference type="NCBI Taxonomy" id="320322"/>
    <lineage>
        <taxon>Eukaryota</taxon>
        <taxon>Viridiplantae</taxon>
        <taxon>Streptophyta</taxon>
        <taxon>Embryophyta</taxon>
        <taxon>Tracheophyta</taxon>
        <taxon>Spermatophyta</taxon>
        <taxon>Magnoliopsida</taxon>
        <taxon>Liliopsida</taxon>
        <taxon>Zingiberales</taxon>
        <taxon>Musaceae</taxon>
        <taxon>Musa</taxon>
    </lineage>
</organism>
<evidence type="ECO:0000256" key="2">
    <source>
        <dbReference type="ARBA" id="ARBA00022472"/>
    </source>
</evidence>
<dbReference type="OrthoDB" id="637682at2759"/>
<dbReference type="Pfam" id="PF02536">
    <property type="entry name" value="mTERF"/>
    <property type="match status" value="1"/>
</dbReference>
<dbReference type="PANTHER" id="PTHR13068">
    <property type="entry name" value="CGI-12 PROTEIN-RELATED"/>
    <property type="match status" value="1"/>
</dbReference>
<protein>
    <submittedName>
        <fullName evidence="4">mTERF</fullName>
    </submittedName>
</protein>
<dbReference type="Gene3D" id="1.25.70.10">
    <property type="entry name" value="Transcription termination factor 3, mitochondrial"/>
    <property type="match status" value="1"/>
</dbReference>
<keyword evidence="2" id="KW-0804">Transcription</keyword>
<dbReference type="PANTHER" id="PTHR13068:SF236">
    <property type="entry name" value="OS02G0749800 PROTEIN"/>
    <property type="match status" value="1"/>
</dbReference>
<dbReference type="SMART" id="SM00733">
    <property type="entry name" value="Mterf"/>
    <property type="match status" value="2"/>
</dbReference>
<evidence type="ECO:0000313" key="5">
    <source>
        <dbReference type="Proteomes" id="UP001055439"/>
    </source>
</evidence>
<reference evidence="4" key="1">
    <citation type="submission" date="2022-05" db="EMBL/GenBank/DDBJ databases">
        <title>The Musa troglodytarum L. genome provides insights into the mechanism of non-climacteric behaviour and enrichment of carotenoids.</title>
        <authorList>
            <person name="Wang J."/>
        </authorList>
    </citation>
    <scope>NUCLEOTIDE SEQUENCE</scope>
    <source>
        <tissue evidence="4">Leaf</tissue>
    </source>
</reference>
<dbReference type="Proteomes" id="UP001055439">
    <property type="component" value="Chromosome 8"/>
</dbReference>
<dbReference type="InterPro" id="IPR003690">
    <property type="entry name" value="MTERF"/>
</dbReference>
<comment type="similarity">
    <text evidence="1">Belongs to the mTERF family.</text>
</comment>
<sequence>MVFRRLGWSEDEFRIAFQRAPLFLLVSEPRMRKMVQFLMEEVKLKASNLSREPRLLMYSLENRLLPRFSVFRMMEAKGLVKDGSERQRTSLVIGMFTCSVRTFLEKYVRRYSEVAPELMNVYNGRVH</sequence>
<dbReference type="EMBL" id="CP097510">
    <property type="protein sequence ID" value="URE28768.1"/>
    <property type="molecule type" value="Genomic_DNA"/>
</dbReference>
<dbReference type="InterPro" id="IPR038538">
    <property type="entry name" value="MTERF_sf"/>
</dbReference>
<accession>A0A9E7HCK7</accession>
<dbReference type="AlphaFoldDB" id="A0A9E7HCK7"/>
<keyword evidence="3" id="KW-0809">Transit peptide</keyword>